<comment type="caution">
    <text evidence="3">The sequence shown here is derived from an EMBL/GenBank/DDBJ whole genome shotgun (WGS) entry which is preliminary data.</text>
</comment>
<dbReference type="Pfam" id="PF17919">
    <property type="entry name" value="RT_RNaseH_2"/>
    <property type="match status" value="1"/>
</dbReference>
<dbReference type="PANTHER" id="PTHR34072:SF52">
    <property type="entry name" value="RIBONUCLEASE H"/>
    <property type="match status" value="1"/>
</dbReference>
<dbReference type="InterPro" id="IPR043502">
    <property type="entry name" value="DNA/RNA_pol_sf"/>
</dbReference>
<gene>
    <name evidence="3" type="ORF">EPI10_031405</name>
</gene>
<dbReference type="AlphaFoldDB" id="A0A5B6X088"/>
<dbReference type="SUPFAM" id="SSF56672">
    <property type="entry name" value="DNA/RNA polymerases"/>
    <property type="match status" value="2"/>
</dbReference>
<evidence type="ECO:0000313" key="3">
    <source>
        <dbReference type="EMBL" id="KAA3487590.1"/>
    </source>
</evidence>
<reference evidence="4" key="1">
    <citation type="journal article" date="2019" name="Plant Biotechnol. J.">
        <title>Genome sequencing of the Australian wild diploid species Gossypium australe highlights disease resistance and delayed gland morphogenesis.</title>
        <authorList>
            <person name="Cai Y."/>
            <person name="Cai X."/>
            <person name="Wang Q."/>
            <person name="Wang P."/>
            <person name="Zhang Y."/>
            <person name="Cai C."/>
            <person name="Xu Y."/>
            <person name="Wang K."/>
            <person name="Zhou Z."/>
            <person name="Wang C."/>
            <person name="Geng S."/>
            <person name="Li B."/>
            <person name="Dong Q."/>
            <person name="Hou Y."/>
            <person name="Wang H."/>
            <person name="Ai P."/>
            <person name="Liu Z."/>
            <person name="Yi F."/>
            <person name="Sun M."/>
            <person name="An G."/>
            <person name="Cheng J."/>
            <person name="Zhang Y."/>
            <person name="Shi Q."/>
            <person name="Xie Y."/>
            <person name="Shi X."/>
            <person name="Chang Y."/>
            <person name="Huang F."/>
            <person name="Chen Y."/>
            <person name="Hong S."/>
            <person name="Mi L."/>
            <person name="Sun Q."/>
            <person name="Zhang L."/>
            <person name="Zhou B."/>
            <person name="Peng R."/>
            <person name="Zhang X."/>
            <person name="Liu F."/>
        </authorList>
    </citation>
    <scope>NUCLEOTIDE SEQUENCE [LARGE SCALE GENOMIC DNA]</scope>
    <source>
        <strain evidence="4">cv. PA1801</strain>
    </source>
</reference>
<dbReference type="InterPro" id="IPR036397">
    <property type="entry name" value="RNaseH_sf"/>
</dbReference>
<accession>A0A5B6X088</accession>
<feature type="domain" description="Reverse transcriptase/retrotransposon-derived protein RNase H-like" evidence="2">
    <location>
        <begin position="348"/>
        <end position="404"/>
    </location>
</feature>
<name>A0A5B6X088_9ROSI</name>
<proteinExistence type="predicted"/>
<feature type="compositionally biased region" description="Polar residues" evidence="1">
    <location>
        <begin position="1"/>
        <end position="25"/>
    </location>
</feature>
<feature type="region of interest" description="Disordered" evidence="1">
    <location>
        <begin position="1"/>
        <end position="68"/>
    </location>
</feature>
<dbReference type="InterPro" id="IPR012337">
    <property type="entry name" value="RNaseH-like_sf"/>
</dbReference>
<evidence type="ECO:0000313" key="4">
    <source>
        <dbReference type="Proteomes" id="UP000325315"/>
    </source>
</evidence>
<dbReference type="GO" id="GO:0003676">
    <property type="term" value="F:nucleic acid binding"/>
    <property type="evidence" value="ECO:0007669"/>
    <property type="project" value="InterPro"/>
</dbReference>
<feature type="compositionally biased region" description="Polar residues" evidence="1">
    <location>
        <begin position="39"/>
        <end position="53"/>
    </location>
</feature>
<dbReference type="InterPro" id="IPR041577">
    <property type="entry name" value="RT_RNaseH_2"/>
</dbReference>
<dbReference type="Gene3D" id="3.30.70.270">
    <property type="match status" value="2"/>
</dbReference>
<keyword evidence="4" id="KW-1185">Reference proteome</keyword>
<dbReference type="InterPro" id="IPR043128">
    <property type="entry name" value="Rev_trsase/Diguanyl_cyclase"/>
</dbReference>
<dbReference type="Gene3D" id="3.30.420.10">
    <property type="entry name" value="Ribonuclease H-like superfamily/Ribonuclease H"/>
    <property type="match status" value="2"/>
</dbReference>
<dbReference type="Proteomes" id="UP000325315">
    <property type="component" value="Unassembled WGS sequence"/>
</dbReference>
<organism evidence="3 4">
    <name type="scientific">Gossypium australe</name>
    <dbReference type="NCBI Taxonomy" id="47621"/>
    <lineage>
        <taxon>Eukaryota</taxon>
        <taxon>Viridiplantae</taxon>
        <taxon>Streptophyta</taxon>
        <taxon>Embryophyta</taxon>
        <taxon>Tracheophyta</taxon>
        <taxon>Spermatophyta</taxon>
        <taxon>Magnoliopsida</taxon>
        <taxon>eudicotyledons</taxon>
        <taxon>Gunneridae</taxon>
        <taxon>Pentapetalae</taxon>
        <taxon>rosids</taxon>
        <taxon>malvids</taxon>
        <taxon>Malvales</taxon>
        <taxon>Malvaceae</taxon>
        <taxon>Malvoideae</taxon>
        <taxon>Gossypium</taxon>
    </lineage>
</organism>
<dbReference type="EMBL" id="SMMG02000001">
    <property type="protein sequence ID" value="KAA3487590.1"/>
    <property type="molecule type" value="Genomic_DNA"/>
</dbReference>
<dbReference type="PANTHER" id="PTHR34072">
    <property type="entry name" value="ENZYMATIC POLYPROTEIN-RELATED"/>
    <property type="match status" value="1"/>
</dbReference>
<dbReference type="Pfam" id="PF08284">
    <property type="entry name" value="RVP_2"/>
    <property type="match status" value="1"/>
</dbReference>
<evidence type="ECO:0000256" key="1">
    <source>
        <dbReference type="SAM" id="MobiDB-lite"/>
    </source>
</evidence>
<evidence type="ECO:0000259" key="2">
    <source>
        <dbReference type="Pfam" id="PF17919"/>
    </source>
</evidence>
<protein>
    <submittedName>
        <fullName evidence="3">DNA/RNA polymerases superfamily protein</fullName>
    </submittedName>
</protein>
<dbReference type="SUPFAM" id="SSF53098">
    <property type="entry name" value="Ribonuclease H-like"/>
    <property type="match status" value="1"/>
</dbReference>
<sequence length="648" mass="74101">MNKPYQSLSKKFQDSYSRSNASVGYQNRDRRNQHVSPKAQATSVSSVGSNARPSNKIARGRPPQNTRIVSSCKGVTRDSAVRSEARAPARAYAIRARKDASSPDVIIGTFSLYDTNYVLVDKVYKDCPLMARGYCFSDDLMLLPFDEFDVILGMDWLTLHVAIVNDTKVSKMKIESVPVVFEYPDVFPKELPRLPPVREVEFIIELVLGTSPISISPYRMAPTEFKDLKSQLQELIDKVERGNNVLEDRFEIQLLSVIFRPYLDRFVVVFIDDILIYSRDEFEHAEHLRIVLQTLRDKKLVDPSKIPAVVDWKPPRNVSEVRSFLGLASYYRCFAKGFSMIATPMTRLLQKDSGKEFVMYSDVLLNGLGCVLMQEGKVIAYTSRQLKPHKKNYPTHDLELAAILLKDFELVNDYHPGKANVVVDALSRKSLYALRVINTRLSLSDDGLILAELKAKPVFLQQICVAQKCDTELQAKRMQCLLQPLMIPEWKWDRVTMDFVSGLPLSPKKKDDIWDVVDRLTKFAHFIPVRSDYSLDRLAKLYIVEIVKLHGVPVSIISDRDSSTAFQPQTNGQSKRVIQVLKDMLRCCVLEFEGNWEKYLSLVEFVYNNSFQSSIKMASYEALYGRKCRTPLYWTELSEKKSYGVDLI</sequence>